<dbReference type="Pfam" id="PF02060">
    <property type="entry name" value="ISK_Channel"/>
    <property type="match status" value="1"/>
</dbReference>
<evidence type="ECO:0000256" key="3">
    <source>
        <dbReference type="ARBA" id="ARBA00022692"/>
    </source>
</evidence>
<keyword evidence="3 6" id="KW-0812">Transmembrane</keyword>
<dbReference type="InterPro" id="IPR000369">
    <property type="entry name" value="K_chnl_KCNE"/>
</dbReference>
<dbReference type="PANTHER" id="PTHR15282:SF7">
    <property type="entry name" value="POTASSIUM VOLTAGE-GATED CHANNEL SUBFAMILY E REGULATORY BETA SUBUNIT 5"/>
    <property type="match status" value="1"/>
</dbReference>
<feature type="transmembrane region" description="Helical" evidence="6">
    <location>
        <begin position="35"/>
        <end position="56"/>
    </location>
</feature>
<organism evidence="7 8">
    <name type="scientific">Acipenser ruthenus</name>
    <name type="common">Sterlet sturgeon</name>
    <dbReference type="NCBI Taxonomy" id="7906"/>
    <lineage>
        <taxon>Eukaryota</taxon>
        <taxon>Metazoa</taxon>
        <taxon>Chordata</taxon>
        <taxon>Craniata</taxon>
        <taxon>Vertebrata</taxon>
        <taxon>Euteleostomi</taxon>
        <taxon>Actinopterygii</taxon>
        <taxon>Chondrostei</taxon>
        <taxon>Acipenseriformes</taxon>
        <taxon>Acipenseridae</taxon>
        <taxon>Acipenser</taxon>
    </lineage>
</organism>
<evidence type="ECO:0000256" key="5">
    <source>
        <dbReference type="ARBA" id="ARBA00023136"/>
    </source>
</evidence>
<reference evidence="7 8" key="1">
    <citation type="submission" date="2019-01" db="EMBL/GenBank/DDBJ databases">
        <title>Draft Genome and Complete Hox-Cluster Characterization of the Sterlet Sturgeon (Acipenser ruthenus).</title>
        <authorList>
            <person name="Wei Q."/>
        </authorList>
    </citation>
    <scope>NUCLEOTIDE SEQUENCE [LARGE SCALE GENOMIC DNA]</scope>
    <source>
        <strain evidence="7">WHYD16114868_AA</strain>
        <tissue evidence="7">Blood</tissue>
    </source>
</reference>
<dbReference type="AlphaFoldDB" id="A0A444TX41"/>
<evidence type="ECO:0000256" key="1">
    <source>
        <dbReference type="ARBA" id="ARBA00004167"/>
    </source>
</evidence>
<keyword evidence="8" id="KW-1185">Reference proteome</keyword>
<dbReference type="GO" id="GO:0060307">
    <property type="term" value="P:regulation of ventricular cardiac muscle cell membrane repolarization"/>
    <property type="evidence" value="ECO:0007669"/>
    <property type="project" value="TreeGrafter"/>
</dbReference>
<dbReference type="GO" id="GO:0005251">
    <property type="term" value="F:delayed rectifier potassium channel activity"/>
    <property type="evidence" value="ECO:0007669"/>
    <property type="project" value="TreeGrafter"/>
</dbReference>
<dbReference type="Proteomes" id="UP000289886">
    <property type="component" value="Unassembled WGS sequence"/>
</dbReference>
<name>A0A444TX41_ACIRT</name>
<dbReference type="GO" id="GO:0015459">
    <property type="term" value="F:potassium channel regulator activity"/>
    <property type="evidence" value="ECO:0007669"/>
    <property type="project" value="TreeGrafter"/>
</dbReference>
<comment type="similarity">
    <text evidence="2">Belongs to the potassium channel KCNE family.</text>
</comment>
<dbReference type="GO" id="GO:0044325">
    <property type="term" value="F:transmembrane transporter binding"/>
    <property type="evidence" value="ECO:0007669"/>
    <property type="project" value="TreeGrafter"/>
</dbReference>
<evidence type="ECO:0000256" key="2">
    <source>
        <dbReference type="ARBA" id="ARBA00005688"/>
    </source>
</evidence>
<evidence type="ECO:0000256" key="4">
    <source>
        <dbReference type="ARBA" id="ARBA00022989"/>
    </source>
</evidence>
<evidence type="ECO:0000256" key="6">
    <source>
        <dbReference type="SAM" id="Phobius"/>
    </source>
</evidence>
<comment type="subcellular location">
    <subcellularLocation>
        <location evidence="1">Membrane</location>
        <topology evidence="1">Single-pass membrane protein</topology>
    </subcellularLocation>
</comment>
<protein>
    <submittedName>
        <fullName evidence="7">Potassium voltage-gated channel subfamily E member 3</fullName>
    </submittedName>
</protein>
<gene>
    <name evidence="7" type="ORF">EOD39_20782</name>
</gene>
<dbReference type="GO" id="GO:0008076">
    <property type="term" value="C:voltage-gated potassium channel complex"/>
    <property type="evidence" value="ECO:0007669"/>
    <property type="project" value="TreeGrafter"/>
</dbReference>
<accession>A0A444TX41</accession>
<dbReference type="EMBL" id="SCEB01215817">
    <property type="protein sequence ID" value="RXM27516.1"/>
    <property type="molecule type" value="Genomic_DNA"/>
</dbReference>
<dbReference type="GO" id="GO:0097623">
    <property type="term" value="P:potassium ion export across plasma membrane"/>
    <property type="evidence" value="ECO:0007669"/>
    <property type="project" value="TreeGrafter"/>
</dbReference>
<keyword evidence="5 6" id="KW-0472">Membrane</keyword>
<dbReference type="GO" id="GO:1902282">
    <property type="term" value="F:voltage-gated potassium channel activity involved in ventricular cardiac muscle cell action potential repolarization"/>
    <property type="evidence" value="ECO:0007669"/>
    <property type="project" value="TreeGrafter"/>
</dbReference>
<dbReference type="GO" id="GO:0086091">
    <property type="term" value="P:regulation of heart rate by cardiac conduction"/>
    <property type="evidence" value="ECO:0007669"/>
    <property type="project" value="TreeGrafter"/>
</dbReference>
<proteinExistence type="inferred from homology"/>
<sequence length="101" mass="11695">MNLTEHARFAVYLNGILEVLENRTKDQQTKNNENAHVFILVIIIFYAVLAVALLLSHSKATLKENKNDPYHIYIKKNWTAADPAKGPQEEDKHRVEFEHLL</sequence>
<keyword evidence="4 6" id="KW-1133">Transmembrane helix</keyword>
<comment type="caution">
    <text evidence="7">The sequence shown here is derived from an EMBL/GenBank/DDBJ whole genome shotgun (WGS) entry which is preliminary data.</text>
</comment>
<evidence type="ECO:0000313" key="7">
    <source>
        <dbReference type="EMBL" id="RXM27516.1"/>
    </source>
</evidence>
<evidence type="ECO:0000313" key="8">
    <source>
        <dbReference type="Proteomes" id="UP000289886"/>
    </source>
</evidence>
<dbReference type="PANTHER" id="PTHR15282">
    <property type="entry name" value="POTASSIUM VOLTAGE-GATED CHANNEL SUBFAMILY E MEMBER 1, 3"/>
    <property type="match status" value="1"/>
</dbReference>